<evidence type="ECO:0000259" key="4">
    <source>
        <dbReference type="SMART" id="SM00418"/>
    </source>
</evidence>
<keyword evidence="2" id="KW-0238">DNA-binding</keyword>
<evidence type="ECO:0000256" key="3">
    <source>
        <dbReference type="ARBA" id="ARBA00023163"/>
    </source>
</evidence>
<dbReference type="PANTHER" id="PTHR43132:SF2">
    <property type="entry name" value="ARSENICAL RESISTANCE OPERON REPRESSOR ARSR-RELATED"/>
    <property type="match status" value="1"/>
</dbReference>
<dbReference type="InterPro" id="IPR001845">
    <property type="entry name" value="HTH_ArsR_DNA-bd_dom"/>
</dbReference>
<dbReference type="EMBL" id="CP068985">
    <property type="protein sequence ID" value="QYC44186.1"/>
    <property type="molecule type" value="Genomic_DNA"/>
</dbReference>
<dbReference type="InterPro" id="IPR036388">
    <property type="entry name" value="WH-like_DNA-bd_sf"/>
</dbReference>
<dbReference type="RefSeq" id="WP_020546173.1">
    <property type="nucleotide sequence ID" value="NZ_CP068985.1"/>
</dbReference>
<sequence length="176" mass="19476">MSTDDGLIPLRALANPLRMRIVSLLTGVSMSATEVADELGIAHASASYHLRRLAEAGFLQRVDEPPRTGKGRPRVCYRYDPSSSERIDRSEGRLLLHQAMSDDLVRRLAETERQRMSMDAEVWLARPVWEEIVGLVGQAVALLHDKAGPPHDGVKVSMTALLLELGEEAPCDRSPR</sequence>
<accession>A0ABX8U9T1</accession>
<dbReference type="Gene3D" id="1.10.10.10">
    <property type="entry name" value="Winged helix-like DNA-binding domain superfamily/Winged helix DNA-binding domain"/>
    <property type="match status" value="1"/>
</dbReference>
<organism evidence="5 6">
    <name type="scientific">Nonomuraea coxensis DSM 45129</name>
    <dbReference type="NCBI Taxonomy" id="1122611"/>
    <lineage>
        <taxon>Bacteria</taxon>
        <taxon>Bacillati</taxon>
        <taxon>Actinomycetota</taxon>
        <taxon>Actinomycetes</taxon>
        <taxon>Streptosporangiales</taxon>
        <taxon>Streptosporangiaceae</taxon>
        <taxon>Nonomuraea</taxon>
    </lineage>
</organism>
<evidence type="ECO:0000256" key="2">
    <source>
        <dbReference type="ARBA" id="ARBA00023125"/>
    </source>
</evidence>
<protein>
    <submittedName>
        <fullName evidence="5">Helix-turn-helix domain protein</fullName>
    </submittedName>
</protein>
<dbReference type="SMART" id="SM00418">
    <property type="entry name" value="HTH_ARSR"/>
    <property type="match status" value="1"/>
</dbReference>
<name>A0ABX8U9T1_9ACTN</name>
<dbReference type="PANTHER" id="PTHR43132">
    <property type="entry name" value="ARSENICAL RESISTANCE OPERON REPRESSOR ARSR-RELATED"/>
    <property type="match status" value="1"/>
</dbReference>
<dbReference type="Proteomes" id="UP000824681">
    <property type="component" value="Chromosome"/>
</dbReference>
<dbReference type="PRINTS" id="PR00778">
    <property type="entry name" value="HTHARSR"/>
</dbReference>
<keyword evidence="6" id="KW-1185">Reference proteome</keyword>
<feature type="domain" description="HTH arsR-type" evidence="4">
    <location>
        <begin position="8"/>
        <end position="113"/>
    </location>
</feature>
<dbReference type="InterPro" id="IPR011991">
    <property type="entry name" value="ArsR-like_HTH"/>
</dbReference>
<proteinExistence type="predicted"/>
<dbReference type="Pfam" id="PF12840">
    <property type="entry name" value="HTH_20"/>
    <property type="match status" value="1"/>
</dbReference>
<keyword evidence="1" id="KW-0805">Transcription regulation</keyword>
<evidence type="ECO:0000313" key="6">
    <source>
        <dbReference type="Proteomes" id="UP000824681"/>
    </source>
</evidence>
<dbReference type="CDD" id="cd00090">
    <property type="entry name" value="HTH_ARSR"/>
    <property type="match status" value="1"/>
</dbReference>
<reference evidence="5 6" key="1">
    <citation type="journal article" date="2021" name="ACS Chem. Biol.">
        <title>Genomic-Led Discovery of a Novel Glycopeptide Antibiotic by Nonomuraea coxensis DSM 45129.</title>
        <authorList>
            <person name="Yushchuk O."/>
            <person name="Vior N.M."/>
            <person name="Andreo-Vidal A."/>
            <person name="Berini F."/>
            <person name="Ruckert C."/>
            <person name="Busche T."/>
            <person name="Binda E."/>
            <person name="Kalinowski J."/>
            <person name="Truman A.W."/>
            <person name="Marinelli F."/>
        </authorList>
    </citation>
    <scope>NUCLEOTIDE SEQUENCE [LARGE SCALE GENOMIC DNA]</scope>
    <source>
        <strain evidence="5 6">DSM 45129</strain>
    </source>
</reference>
<evidence type="ECO:0000313" key="5">
    <source>
        <dbReference type="EMBL" id="QYC44186.1"/>
    </source>
</evidence>
<dbReference type="SUPFAM" id="SSF46785">
    <property type="entry name" value="Winged helix' DNA-binding domain"/>
    <property type="match status" value="1"/>
</dbReference>
<dbReference type="InterPro" id="IPR036390">
    <property type="entry name" value="WH_DNA-bd_sf"/>
</dbReference>
<dbReference type="InterPro" id="IPR051011">
    <property type="entry name" value="Metal_resp_trans_reg"/>
</dbReference>
<gene>
    <name evidence="5" type="ORF">Nocox_33080</name>
</gene>
<keyword evidence="3" id="KW-0804">Transcription</keyword>
<evidence type="ECO:0000256" key="1">
    <source>
        <dbReference type="ARBA" id="ARBA00023015"/>
    </source>
</evidence>